<gene>
    <name evidence="4" type="ORF">chiPu_0019845</name>
</gene>
<dbReference type="InterPro" id="IPR036179">
    <property type="entry name" value="Ig-like_dom_sf"/>
</dbReference>
<dbReference type="SUPFAM" id="SSF48726">
    <property type="entry name" value="Immunoglobulin"/>
    <property type="match status" value="1"/>
</dbReference>
<evidence type="ECO:0000259" key="3">
    <source>
        <dbReference type="Pfam" id="PF00047"/>
    </source>
</evidence>
<keyword evidence="1" id="KW-0393">Immunoglobulin domain</keyword>
<proteinExistence type="predicted"/>
<accession>A0A401RT96</accession>
<evidence type="ECO:0000256" key="1">
    <source>
        <dbReference type="ARBA" id="ARBA00023319"/>
    </source>
</evidence>
<dbReference type="Gene3D" id="2.60.40.10">
    <property type="entry name" value="Immunoglobulins"/>
    <property type="match status" value="1"/>
</dbReference>
<dbReference type="InterPro" id="IPR013151">
    <property type="entry name" value="Immunoglobulin_dom"/>
</dbReference>
<evidence type="ECO:0000256" key="2">
    <source>
        <dbReference type="SAM" id="MobiDB-lite"/>
    </source>
</evidence>
<keyword evidence="5" id="KW-1185">Reference proteome</keyword>
<dbReference type="EMBL" id="BEZZ01002191">
    <property type="protein sequence ID" value="GCC21375.1"/>
    <property type="molecule type" value="Genomic_DNA"/>
</dbReference>
<dbReference type="Proteomes" id="UP000287033">
    <property type="component" value="Unassembled WGS sequence"/>
</dbReference>
<feature type="region of interest" description="Disordered" evidence="2">
    <location>
        <begin position="1"/>
        <end position="20"/>
    </location>
</feature>
<organism evidence="4 5">
    <name type="scientific">Chiloscyllium punctatum</name>
    <name type="common">Brownbanded bambooshark</name>
    <name type="synonym">Hemiscyllium punctatum</name>
    <dbReference type="NCBI Taxonomy" id="137246"/>
    <lineage>
        <taxon>Eukaryota</taxon>
        <taxon>Metazoa</taxon>
        <taxon>Chordata</taxon>
        <taxon>Craniata</taxon>
        <taxon>Vertebrata</taxon>
        <taxon>Chondrichthyes</taxon>
        <taxon>Elasmobranchii</taxon>
        <taxon>Galeomorphii</taxon>
        <taxon>Galeoidea</taxon>
        <taxon>Orectolobiformes</taxon>
        <taxon>Hemiscylliidae</taxon>
        <taxon>Chiloscyllium</taxon>
    </lineage>
</organism>
<evidence type="ECO:0000313" key="4">
    <source>
        <dbReference type="EMBL" id="GCC21375.1"/>
    </source>
</evidence>
<dbReference type="OrthoDB" id="8962537at2759"/>
<name>A0A401RT96_CHIPU</name>
<comment type="caution">
    <text evidence="4">The sequence shown here is derived from an EMBL/GenBank/DDBJ whole genome shotgun (WGS) entry which is preliminary data.</text>
</comment>
<feature type="domain" description="Immunoglobulin-like beta-sandwich" evidence="3">
    <location>
        <begin position="16"/>
        <end position="45"/>
    </location>
</feature>
<sequence>MQGQQDGSFKGRTALPPNWDQTGNATLQLSRLRNTDSGNYTCYVRAEQRSTVCASLHLTVNSGAYARLSAWITVLLLPLMKILT</sequence>
<dbReference type="Pfam" id="PF00047">
    <property type="entry name" value="ig"/>
    <property type="match status" value="1"/>
</dbReference>
<reference evidence="4 5" key="1">
    <citation type="journal article" date="2018" name="Nat. Ecol. Evol.">
        <title>Shark genomes provide insights into elasmobranch evolution and the origin of vertebrates.</title>
        <authorList>
            <person name="Hara Y"/>
            <person name="Yamaguchi K"/>
            <person name="Onimaru K"/>
            <person name="Kadota M"/>
            <person name="Koyanagi M"/>
            <person name="Keeley SD"/>
            <person name="Tatsumi K"/>
            <person name="Tanaka K"/>
            <person name="Motone F"/>
            <person name="Kageyama Y"/>
            <person name="Nozu R"/>
            <person name="Adachi N"/>
            <person name="Nishimura O"/>
            <person name="Nakagawa R"/>
            <person name="Tanegashima C"/>
            <person name="Kiyatake I"/>
            <person name="Matsumoto R"/>
            <person name="Murakumo K"/>
            <person name="Nishida K"/>
            <person name="Terakita A"/>
            <person name="Kuratani S"/>
            <person name="Sato K"/>
            <person name="Hyodo S Kuraku.S."/>
        </authorList>
    </citation>
    <scope>NUCLEOTIDE SEQUENCE [LARGE SCALE GENOMIC DNA]</scope>
</reference>
<evidence type="ECO:0000313" key="5">
    <source>
        <dbReference type="Proteomes" id="UP000287033"/>
    </source>
</evidence>
<dbReference type="InterPro" id="IPR013783">
    <property type="entry name" value="Ig-like_fold"/>
</dbReference>
<dbReference type="AlphaFoldDB" id="A0A401RT96"/>
<protein>
    <recommendedName>
        <fullName evidence="3">Immunoglobulin-like beta-sandwich domain-containing protein</fullName>
    </recommendedName>
</protein>